<gene>
    <name evidence="2" type="ORF">AFUS01_LOCUS29496</name>
</gene>
<name>A0A8J2KTW2_9HEXA</name>
<reference evidence="2" key="1">
    <citation type="submission" date="2021-06" db="EMBL/GenBank/DDBJ databases">
        <authorList>
            <person name="Hodson N. C."/>
            <person name="Mongue J. A."/>
            <person name="Jaron S. K."/>
        </authorList>
    </citation>
    <scope>NUCLEOTIDE SEQUENCE</scope>
</reference>
<evidence type="ECO:0000313" key="2">
    <source>
        <dbReference type="EMBL" id="CAG7819024.1"/>
    </source>
</evidence>
<protein>
    <submittedName>
        <fullName evidence="2">Uncharacterized protein</fullName>
    </submittedName>
</protein>
<comment type="caution">
    <text evidence="2">The sequence shown here is derived from an EMBL/GenBank/DDBJ whole genome shotgun (WGS) entry which is preliminary data.</text>
</comment>
<feature type="region of interest" description="Disordered" evidence="1">
    <location>
        <begin position="50"/>
        <end position="72"/>
    </location>
</feature>
<dbReference type="EMBL" id="CAJVCH010436947">
    <property type="protein sequence ID" value="CAG7819024.1"/>
    <property type="molecule type" value="Genomic_DNA"/>
</dbReference>
<accession>A0A8J2KTW2</accession>
<dbReference type="AlphaFoldDB" id="A0A8J2KTW2"/>
<sequence length="72" mass="7920">MLHFDQLVGNIKNGSNFVKAFCEFGIDLADQVTGREGIVTGEIIDVDELDSVDDDEDDEVSELVSEDMGRVL</sequence>
<dbReference type="Proteomes" id="UP000708208">
    <property type="component" value="Unassembled WGS sequence"/>
</dbReference>
<keyword evidence="3" id="KW-1185">Reference proteome</keyword>
<proteinExistence type="predicted"/>
<feature type="compositionally biased region" description="Acidic residues" evidence="1">
    <location>
        <begin position="50"/>
        <end position="65"/>
    </location>
</feature>
<evidence type="ECO:0000256" key="1">
    <source>
        <dbReference type="SAM" id="MobiDB-lite"/>
    </source>
</evidence>
<organism evidence="2 3">
    <name type="scientific">Allacma fusca</name>
    <dbReference type="NCBI Taxonomy" id="39272"/>
    <lineage>
        <taxon>Eukaryota</taxon>
        <taxon>Metazoa</taxon>
        <taxon>Ecdysozoa</taxon>
        <taxon>Arthropoda</taxon>
        <taxon>Hexapoda</taxon>
        <taxon>Collembola</taxon>
        <taxon>Symphypleona</taxon>
        <taxon>Sminthuridae</taxon>
        <taxon>Allacma</taxon>
    </lineage>
</organism>
<evidence type="ECO:0000313" key="3">
    <source>
        <dbReference type="Proteomes" id="UP000708208"/>
    </source>
</evidence>